<reference evidence="1" key="1">
    <citation type="journal article" date="2014" name="Front. Microbiol.">
        <title>High frequency of phylogenetically diverse reductive dehalogenase-homologous genes in deep subseafloor sedimentary metagenomes.</title>
        <authorList>
            <person name="Kawai M."/>
            <person name="Futagami T."/>
            <person name="Toyoda A."/>
            <person name="Takaki Y."/>
            <person name="Nishi S."/>
            <person name="Hori S."/>
            <person name="Arai W."/>
            <person name="Tsubouchi T."/>
            <person name="Morono Y."/>
            <person name="Uchiyama I."/>
            <person name="Ito T."/>
            <person name="Fujiyama A."/>
            <person name="Inagaki F."/>
            <person name="Takami H."/>
        </authorList>
    </citation>
    <scope>NUCLEOTIDE SEQUENCE</scope>
    <source>
        <strain evidence="1">Expedition CK06-06</strain>
    </source>
</reference>
<sequence length="100" mass="10937">QGAVFYTNAIEKSCVGAGAYETIDCSVQAPSAVMLFLHAYSCPVGCDYAVRRNGSAEDIYYDASCQFWAFVECDANQRIEGKVEALTMDFFVMGYATSIL</sequence>
<comment type="caution">
    <text evidence="1">The sequence shown here is derived from an EMBL/GenBank/DDBJ whole genome shotgun (WGS) entry which is preliminary data.</text>
</comment>
<dbReference type="EMBL" id="BARU01035731">
    <property type="protein sequence ID" value="GAH83815.1"/>
    <property type="molecule type" value="Genomic_DNA"/>
</dbReference>
<evidence type="ECO:0000313" key="1">
    <source>
        <dbReference type="EMBL" id="GAH83815.1"/>
    </source>
</evidence>
<organism evidence="1">
    <name type="scientific">marine sediment metagenome</name>
    <dbReference type="NCBI Taxonomy" id="412755"/>
    <lineage>
        <taxon>unclassified sequences</taxon>
        <taxon>metagenomes</taxon>
        <taxon>ecological metagenomes</taxon>
    </lineage>
</organism>
<dbReference type="AlphaFoldDB" id="X1JQV3"/>
<gene>
    <name evidence="1" type="ORF">S03H2_55880</name>
</gene>
<name>X1JQV3_9ZZZZ</name>
<accession>X1JQV3</accession>
<proteinExistence type="predicted"/>
<feature type="non-terminal residue" evidence="1">
    <location>
        <position position="1"/>
    </location>
</feature>
<protein>
    <submittedName>
        <fullName evidence="1">Uncharacterized protein</fullName>
    </submittedName>
</protein>